<dbReference type="SUPFAM" id="SSF51395">
    <property type="entry name" value="FMN-linked oxidoreductases"/>
    <property type="match status" value="1"/>
</dbReference>
<dbReference type="Proteomes" id="UP001412067">
    <property type="component" value="Unassembled WGS sequence"/>
</dbReference>
<feature type="domain" description="FMN-dependent dehydrogenase" evidence="7">
    <location>
        <begin position="25"/>
        <end position="72"/>
    </location>
</feature>
<organism evidence="8 9">
    <name type="scientific">Platanthera guangdongensis</name>
    <dbReference type="NCBI Taxonomy" id="2320717"/>
    <lineage>
        <taxon>Eukaryota</taxon>
        <taxon>Viridiplantae</taxon>
        <taxon>Streptophyta</taxon>
        <taxon>Embryophyta</taxon>
        <taxon>Tracheophyta</taxon>
        <taxon>Spermatophyta</taxon>
        <taxon>Magnoliopsida</taxon>
        <taxon>Liliopsida</taxon>
        <taxon>Asparagales</taxon>
        <taxon>Orchidaceae</taxon>
        <taxon>Orchidoideae</taxon>
        <taxon>Orchideae</taxon>
        <taxon>Orchidinae</taxon>
        <taxon>Platanthera</taxon>
    </lineage>
</organism>
<keyword evidence="5" id="KW-0288">FMN</keyword>
<comment type="catalytic activity">
    <reaction evidence="6">
        <text>glycolate + O2 = glyoxylate + H2O2</text>
        <dbReference type="Rhea" id="RHEA:25311"/>
        <dbReference type="ChEBI" id="CHEBI:15379"/>
        <dbReference type="ChEBI" id="CHEBI:16240"/>
        <dbReference type="ChEBI" id="CHEBI:29805"/>
        <dbReference type="ChEBI" id="CHEBI:36655"/>
        <dbReference type="EC" id="1.1.3.15"/>
    </reaction>
    <physiologicalReaction direction="left-to-right" evidence="6">
        <dbReference type="Rhea" id="RHEA:25312"/>
    </physiologicalReaction>
</comment>
<evidence type="ECO:0000256" key="2">
    <source>
        <dbReference type="ARBA" id="ARBA00004923"/>
    </source>
</evidence>
<gene>
    <name evidence="8" type="primary">GLO2</name>
    <name evidence="8" type="ORF">KSP40_PGU017446</name>
</gene>
<comment type="caution">
    <text evidence="8">The sequence shown here is derived from an EMBL/GenBank/DDBJ whole genome shotgun (WGS) entry which is preliminary data.</text>
</comment>
<keyword evidence="4" id="KW-0285">Flavoprotein</keyword>
<dbReference type="InterPro" id="IPR013785">
    <property type="entry name" value="Aldolase_TIM"/>
</dbReference>
<evidence type="ECO:0000256" key="5">
    <source>
        <dbReference type="ARBA" id="ARBA00022643"/>
    </source>
</evidence>
<keyword evidence="3" id="KW-0323">Glycolate pathway</keyword>
<dbReference type="Pfam" id="PF01070">
    <property type="entry name" value="FMN_dh"/>
    <property type="match status" value="1"/>
</dbReference>
<reference evidence="8 9" key="1">
    <citation type="journal article" date="2022" name="Nat. Plants">
        <title>Genomes of leafy and leafless Platanthera orchids illuminate the evolution of mycoheterotrophy.</title>
        <authorList>
            <person name="Li M.H."/>
            <person name="Liu K.W."/>
            <person name="Li Z."/>
            <person name="Lu H.C."/>
            <person name="Ye Q.L."/>
            <person name="Zhang D."/>
            <person name="Wang J.Y."/>
            <person name="Li Y.F."/>
            <person name="Zhong Z.M."/>
            <person name="Liu X."/>
            <person name="Yu X."/>
            <person name="Liu D.K."/>
            <person name="Tu X.D."/>
            <person name="Liu B."/>
            <person name="Hao Y."/>
            <person name="Liao X.Y."/>
            <person name="Jiang Y.T."/>
            <person name="Sun W.H."/>
            <person name="Chen J."/>
            <person name="Chen Y.Q."/>
            <person name="Ai Y."/>
            <person name="Zhai J.W."/>
            <person name="Wu S.S."/>
            <person name="Zhou Z."/>
            <person name="Hsiao Y.Y."/>
            <person name="Wu W.L."/>
            <person name="Chen Y.Y."/>
            <person name="Lin Y.F."/>
            <person name="Hsu J.L."/>
            <person name="Li C.Y."/>
            <person name="Wang Z.W."/>
            <person name="Zhao X."/>
            <person name="Zhong W.Y."/>
            <person name="Ma X.K."/>
            <person name="Ma L."/>
            <person name="Huang J."/>
            <person name="Chen G.Z."/>
            <person name="Huang M.Z."/>
            <person name="Huang L."/>
            <person name="Peng D.H."/>
            <person name="Luo Y.B."/>
            <person name="Zou S.Q."/>
            <person name="Chen S.P."/>
            <person name="Lan S."/>
            <person name="Tsai W.C."/>
            <person name="Van de Peer Y."/>
            <person name="Liu Z.J."/>
        </authorList>
    </citation>
    <scope>NUCLEOTIDE SEQUENCE [LARGE SCALE GENOMIC DNA]</scope>
    <source>
        <strain evidence="8">Lor288</strain>
    </source>
</reference>
<comment type="pathway">
    <text evidence="2">Photosynthesis; photorespiration; glycine from 2-phosphoglycolate: step 2/3.</text>
</comment>
<evidence type="ECO:0000256" key="4">
    <source>
        <dbReference type="ARBA" id="ARBA00022630"/>
    </source>
</evidence>
<name>A0ABR2MVG9_9ASPA</name>
<proteinExistence type="predicted"/>
<evidence type="ECO:0000256" key="6">
    <source>
        <dbReference type="ARBA" id="ARBA00036241"/>
    </source>
</evidence>
<dbReference type="InterPro" id="IPR000262">
    <property type="entry name" value="FMN-dep_DH"/>
</dbReference>
<keyword evidence="9" id="KW-1185">Reference proteome</keyword>
<dbReference type="Gene3D" id="3.20.20.70">
    <property type="entry name" value="Aldolase class I"/>
    <property type="match status" value="1"/>
</dbReference>
<dbReference type="PANTHER" id="PTHR10578">
    <property type="entry name" value="S -2-HYDROXY-ACID OXIDASE-RELATED"/>
    <property type="match status" value="1"/>
</dbReference>
<evidence type="ECO:0000259" key="7">
    <source>
        <dbReference type="Pfam" id="PF01070"/>
    </source>
</evidence>
<dbReference type="PANTHER" id="PTHR10578:SF107">
    <property type="entry name" value="2-HYDROXYACID OXIDASE 1"/>
    <property type="match status" value="1"/>
</dbReference>
<evidence type="ECO:0000313" key="8">
    <source>
        <dbReference type="EMBL" id="KAK8967961.1"/>
    </source>
</evidence>
<protein>
    <submittedName>
        <fullName evidence="8">Peroxisomal (S)-2-hydroxy-acid oxidase GLO2</fullName>
    </submittedName>
</protein>
<evidence type="ECO:0000256" key="1">
    <source>
        <dbReference type="ARBA" id="ARBA00001917"/>
    </source>
</evidence>
<evidence type="ECO:0000313" key="9">
    <source>
        <dbReference type="Proteomes" id="UP001412067"/>
    </source>
</evidence>
<dbReference type="EMBL" id="JBBWWR010000004">
    <property type="protein sequence ID" value="KAK8967961.1"/>
    <property type="molecule type" value="Genomic_DNA"/>
</dbReference>
<sequence>MDKANDSGLASYVAGQIDQSLSWKIGRPVLYSLAAEGELGVEKVLQMLRDEFELSMALSGCTSLSGITRKHIITDFDAHTTISRL</sequence>
<accession>A0ABR2MVG9</accession>
<evidence type="ECO:0000256" key="3">
    <source>
        <dbReference type="ARBA" id="ARBA00022594"/>
    </source>
</evidence>
<comment type="cofactor">
    <cofactor evidence="1">
        <name>FMN</name>
        <dbReference type="ChEBI" id="CHEBI:58210"/>
    </cofactor>
</comment>